<evidence type="ECO:0000256" key="3">
    <source>
        <dbReference type="ARBA" id="ARBA00022723"/>
    </source>
</evidence>
<keyword evidence="5" id="KW-0456">Lyase</keyword>
<dbReference type="Proteomes" id="UP000541154">
    <property type="component" value="Unassembled WGS sequence"/>
</dbReference>
<evidence type="ECO:0000256" key="5">
    <source>
        <dbReference type="ARBA" id="ARBA00023239"/>
    </source>
</evidence>
<name>A0A8H6E586_PETAA</name>
<evidence type="ECO:0000313" key="9">
    <source>
        <dbReference type="Proteomes" id="UP000541154"/>
    </source>
</evidence>
<sequence>MPSLLPFHCSAQTADKQTAVVGLFFQLTVLDGSVPPFESIFSQLDDTAHAGARTVTGELDFQVLTTHLAHFGDIQYTGSLTTPPCTEGVAWHLSGAPLPLDVKSYSTDNLLKVAAQQERASNE</sequence>
<proteinExistence type="inferred from homology"/>
<dbReference type="PANTHER" id="PTHR18952">
    <property type="entry name" value="CARBONIC ANHYDRASE"/>
    <property type="match status" value="1"/>
</dbReference>
<evidence type="ECO:0000256" key="2">
    <source>
        <dbReference type="ARBA" id="ARBA00012925"/>
    </source>
</evidence>
<keyword evidence="3" id="KW-0479">Metal-binding</keyword>
<dbReference type="InterPro" id="IPR001148">
    <property type="entry name" value="CA_dom"/>
</dbReference>
<comment type="similarity">
    <text evidence="1">Belongs to the alpha-carbonic anhydrase family.</text>
</comment>
<comment type="caution">
    <text evidence="8">The sequence shown here is derived from an EMBL/GenBank/DDBJ whole genome shotgun (WGS) entry which is preliminary data.</text>
</comment>
<dbReference type="EC" id="4.2.1.1" evidence="2"/>
<keyword evidence="4" id="KW-0862">Zinc</keyword>
<evidence type="ECO:0000313" key="8">
    <source>
        <dbReference type="EMBL" id="KAF5859936.1"/>
    </source>
</evidence>
<dbReference type="PROSITE" id="PS51144">
    <property type="entry name" value="ALPHA_CA_2"/>
    <property type="match status" value="1"/>
</dbReference>
<dbReference type="InterPro" id="IPR036398">
    <property type="entry name" value="CA_dom_sf"/>
</dbReference>
<dbReference type="SUPFAM" id="SSF51069">
    <property type="entry name" value="Carbonic anhydrase"/>
    <property type="match status" value="1"/>
</dbReference>
<evidence type="ECO:0000256" key="1">
    <source>
        <dbReference type="ARBA" id="ARBA00010718"/>
    </source>
</evidence>
<dbReference type="InterPro" id="IPR023561">
    <property type="entry name" value="Carbonic_anhydrase_a-class"/>
</dbReference>
<evidence type="ECO:0000256" key="4">
    <source>
        <dbReference type="ARBA" id="ARBA00022833"/>
    </source>
</evidence>
<protein>
    <recommendedName>
        <fullName evidence="2">carbonic anhydrase</fullName>
        <ecNumber evidence="2">4.2.1.1</ecNumber>
    </recommendedName>
</protein>
<dbReference type="GO" id="GO:0004089">
    <property type="term" value="F:carbonate dehydratase activity"/>
    <property type="evidence" value="ECO:0007669"/>
    <property type="project" value="UniProtKB-EC"/>
</dbReference>
<comment type="catalytic activity">
    <reaction evidence="6">
        <text>hydrogencarbonate + H(+) = CO2 + H2O</text>
        <dbReference type="Rhea" id="RHEA:10748"/>
        <dbReference type="ChEBI" id="CHEBI:15377"/>
        <dbReference type="ChEBI" id="CHEBI:15378"/>
        <dbReference type="ChEBI" id="CHEBI:16526"/>
        <dbReference type="ChEBI" id="CHEBI:17544"/>
        <dbReference type="EC" id="4.2.1.1"/>
    </reaction>
</comment>
<evidence type="ECO:0000256" key="6">
    <source>
        <dbReference type="ARBA" id="ARBA00048348"/>
    </source>
</evidence>
<feature type="domain" description="Alpha-carbonic anhydrase" evidence="7">
    <location>
        <begin position="1"/>
        <end position="123"/>
    </location>
</feature>
<gene>
    <name evidence="8" type="ORF">ETB97_002195</name>
</gene>
<organism evidence="8 9">
    <name type="scientific">Petromyces alliaceus</name>
    <name type="common">Aspergillus alliaceus</name>
    <dbReference type="NCBI Taxonomy" id="209559"/>
    <lineage>
        <taxon>Eukaryota</taxon>
        <taxon>Fungi</taxon>
        <taxon>Dikarya</taxon>
        <taxon>Ascomycota</taxon>
        <taxon>Pezizomycotina</taxon>
        <taxon>Eurotiomycetes</taxon>
        <taxon>Eurotiomycetidae</taxon>
        <taxon>Eurotiales</taxon>
        <taxon>Aspergillaceae</taxon>
        <taxon>Aspergillus</taxon>
        <taxon>Aspergillus subgen. Circumdati</taxon>
    </lineage>
</organism>
<keyword evidence="9" id="KW-1185">Reference proteome</keyword>
<dbReference type="PANTHER" id="PTHR18952:SF265">
    <property type="entry name" value="CARBONIC ANHYDRASE"/>
    <property type="match status" value="1"/>
</dbReference>
<dbReference type="Gene3D" id="3.10.200.10">
    <property type="entry name" value="Alpha carbonic anhydrase"/>
    <property type="match status" value="1"/>
</dbReference>
<dbReference type="EMBL" id="SPNV01000147">
    <property type="protein sequence ID" value="KAF5859936.1"/>
    <property type="molecule type" value="Genomic_DNA"/>
</dbReference>
<accession>A0A8H6E586</accession>
<dbReference type="Pfam" id="PF00194">
    <property type="entry name" value="Carb_anhydrase"/>
    <property type="match status" value="1"/>
</dbReference>
<dbReference type="GO" id="GO:0008270">
    <property type="term" value="F:zinc ion binding"/>
    <property type="evidence" value="ECO:0007669"/>
    <property type="project" value="InterPro"/>
</dbReference>
<evidence type="ECO:0000259" key="7">
    <source>
        <dbReference type="PROSITE" id="PS51144"/>
    </source>
</evidence>
<dbReference type="AlphaFoldDB" id="A0A8H6E586"/>
<reference evidence="8 9" key="1">
    <citation type="submission" date="2019-04" db="EMBL/GenBank/DDBJ databases">
        <title>Aspergillus burnettii sp. nov., novel species from soil in southeast Queensland.</title>
        <authorList>
            <person name="Gilchrist C.L.M."/>
            <person name="Pitt J.I."/>
            <person name="Lange L."/>
            <person name="Lacey H.J."/>
            <person name="Vuong D."/>
            <person name="Midgley D.J."/>
            <person name="Greenfield P."/>
            <person name="Bradbury M."/>
            <person name="Lacey E."/>
            <person name="Busk P.K."/>
            <person name="Pilgaard B."/>
            <person name="Chooi Y.H."/>
            <person name="Piggott A.M."/>
        </authorList>
    </citation>
    <scope>NUCLEOTIDE SEQUENCE [LARGE SCALE GENOMIC DNA]</scope>
    <source>
        <strain evidence="8 9">FRR 5400</strain>
    </source>
</reference>